<name>A0A401ZUY3_9CHLR</name>
<dbReference type="InterPro" id="IPR036388">
    <property type="entry name" value="WH-like_DNA-bd_sf"/>
</dbReference>
<evidence type="ECO:0000313" key="5">
    <source>
        <dbReference type="EMBL" id="GCE10647.1"/>
    </source>
</evidence>
<feature type="domain" description="HTH marR-type" evidence="4">
    <location>
        <begin position="1"/>
        <end position="134"/>
    </location>
</feature>
<organism evidence="5 6">
    <name type="scientific">Tengunoibacter tsumagoiensis</name>
    <dbReference type="NCBI Taxonomy" id="2014871"/>
    <lineage>
        <taxon>Bacteria</taxon>
        <taxon>Bacillati</taxon>
        <taxon>Chloroflexota</taxon>
        <taxon>Ktedonobacteria</taxon>
        <taxon>Ktedonobacterales</taxon>
        <taxon>Dictyobacteraceae</taxon>
        <taxon>Tengunoibacter</taxon>
    </lineage>
</organism>
<protein>
    <submittedName>
        <fullName evidence="5">Transcriptional regulator</fullName>
    </submittedName>
</protein>
<sequence length="137" mass="15752">MSRSATATWVRLLHVYTKVSHQESDLLRRLGISSAHFDALVQTMEQEGLTQNELSQRLLVTKGNVCYLVDKLEHEHLLERRSDGKNKRLFLTSKGKQLVEEILPQQQAMIADAFAPLSAQEQQELRSLLRKIDRELT</sequence>
<evidence type="ECO:0000259" key="4">
    <source>
        <dbReference type="PROSITE" id="PS50995"/>
    </source>
</evidence>
<dbReference type="PROSITE" id="PS50995">
    <property type="entry name" value="HTH_MARR_2"/>
    <property type="match status" value="1"/>
</dbReference>
<dbReference type="GO" id="GO:0003700">
    <property type="term" value="F:DNA-binding transcription factor activity"/>
    <property type="evidence" value="ECO:0007669"/>
    <property type="project" value="InterPro"/>
</dbReference>
<dbReference type="SMART" id="SM00347">
    <property type="entry name" value="HTH_MARR"/>
    <property type="match status" value="1"/>
</dbReference>
<dbReference type="GO" id="GO:0003677">
    <property type="term" value="F:DNA binding"/>
    <property type="evidence" value="ECO:0007669"/>
    <property type="project" value="UniProtKB-KW"/>
</dbReference>
<dbReference type="Pfam" id="PF12802">
    <property type="entry name" value="MarR_2"/>
    <property type="match status" value="1"/>
</dbReference>
<reference evidence="6" key="1">
    <citation type="submission" date="2018-12" db="EMBL/GenBank/DDBJ databases">
        <title>Tengunoibacter tsumagoiensis gen. nov., sp. nov., Dictyobacter kobayashii sp. nov., D. alpinus sp. nov., and D. joshuensis sp. nov. and description of Dictyobacteraceae fam. nov. within the order Ktedonobacterales isolated from Tengu-no-mugimeshi.</title>
        <authorList>
            <person name="Wang C.M."/>
            <person name="Zheng Y."/>
            <person name="Sakai Y."/>
            <person name="Toyoda A."/>
            <person name="Minakuchi Y."/>
            <person name="Abe K."/>
            <person name="Yokota A."/>
            <person name="Yabe S."/>
        </authorList>
    </citation>
    <scope>NUCLEOTIDE SEQUENCE [LARGE SCALE GENOMIC DNA]</scope>
    <source>
        <strain evidence="6">Uno3</strain>
    </source>
</reference>
<dbReference type="RefSeq" id="WP_126578236.1">
    <property type="nucleotide sequence ID" value="NZ_BIFR01000001.1"/>
</dbReference>
<gene>
    <name evidence="5" type="ORF">KTT_05060</name>
</gene>
<accession>A0A401ZUY3</accession>
<dbReference type="SUPFAM" id="SSF46785">
    <property type="entry name" value="Winged helix' DNA-binding domain"/>
    <property type="match status" value="1"/>
</dbReference>
<keyword evidence="1" id="KW-0805">Transcription regulation</keyword>
<keyword evidence="2" id="KW-0238">DNA-binding</keyword>
<evidence type="ECO:0000256" key="1">
    <source>
        <dbReference type="ARBA" id="ARBA00023015"/>
    </source>
</evidence>
<comment type="caution">
    <text evidence="5">The sequence shown here is derived from an EMBL/GenBank/DDBJ whole genome shotgun (WGS) entry which is preliminary data.</text>
</comment>
<dbReference type="PANTHER" id="PTHR42756">
    <property type="entry name" value="TRANSCRIPTIONAL REGULATOR, MARR"/>
    <property type="match status" value="1"/>
</dbReference>
<dbReference type="OrthoDB" id="9799663at2"/>
<dbReference type="InterPro" id="IPR000835">
    <property type="entry name" value="HTH_MarR-typ"/>
</dbReference>
<dbReference type="InterPro" id="IPR036390">
    <property type="entry name" value="WH_DNA-bd_sf"/>
</dbReference>
<evidence type="ECO:0000256" key="3">
    <source>
        <dbReference type="ARBA" id="ARBA00023163"/>
    </source>
</evidence>
<evidence type="ECO:0000313" key="6">
    <source>
        <dbReference type="Proteomes" id="UP000287352"/>
    </source>
</evidence>
<dbReference type="PRINTS" id="PR00598">
    <property type="entry name" value="HTHMARR"/>
</dbReference>
<dbReference type="EMBL" id="BIFR01000001">
    <property type="protein sequence ID" value="GCE10647.1"/>
    <property type="molecule type" value="Genomic_DNA"/>
</dbReference>
<dbReference type="Proteomes" id="UP000287352">
    <property type="component" value="Unassembled WGS sequence"/>
</dbReference>
<keyword evidence="3" id="KW-0804">Transcription</keyword>
<dbReference type="AlphaFoldDB" id="A0A401ZUY3"/>
<proteinExistence type="predicted"/>
<dbReference type="Gene3D" id="1.10.10.10">
    <property type="entry name" value="Winged helix-like DNA-binding domain superfamily/Winged helix DNA-binding domain"/>
    <property type="match status" value="1"/>
</dbReference>
<evidence type="ECO:0000256" key="2">
    <source>
        <dbReference type="ARBA" id="ARBA00023125"/>
    </source>
</evidence>
<keyword evidence="6" id="KW-1185">Reference proteome</keyword>
<dbReference type="PANTHER" id="PTHR42756:SF1">
    <property type="entry name" value="TRANSCRIPTIONAL REPRESSOR OF EMRAB OPERON"/>
    <property type="match status" value="1"/>
</dbReference>